<proteinExistence type="predicted"/>
<dbReference type="Proteomes" id="UP001265550">
    <property type="component" value="Unassembled WGS sequence"/>
</dbReference>
<reference evidence="1 2" key="1">
    <citation type="submission" date="2023-07" db="EMBL/GenBank/DDBJ databases">
        <title>Sorghum-associated microbial communities from plants grown in Nebraska, USA.</title>
        <authorList>
            <person name="Schachtman D."/>
        </authorList>
    </citation>
    <scope>NUCLEOTIDE SEQUENCE [LARGE SCALE GENOMIC DNA]</scope>
    <source>
        <strain evidence="1 2">BE240</strain>
    </source>
</reference>
<protein>
    <submittedName>
        <fullName evidence="1">Uncharacterized protein</fullName>
    </submittedName>
</protein>
<evidence type="ECO:0000313" key="1">
    <source>
        <dbReference type="EMBL" id="MDR7092384.1"/>
    </source>
</evidence>
<sequence>MKVDTERVVGDGGPVIITTEPSVTEALRSWVAAGYQGPQPFYVGLEKLEVRHKQGLASADQFTCAVDSQVRAGGETGRPVRTSLSSSPTGDAIGVGVFLSQCLEAHARDINQAAAATR</sequence>
<dbReference type="EMBL" id="JAVDWE010000001">
    <property type="protein sequence ID" value="MDR7092384.1"/>
    <property type="molecule type" value="Genomic_DNA"/>
</dbReference>
<name>A0ABU1V4J4_9BURK</name>
<gene>
    <name evidence="1" type="ORF">J2X09_000107</name>
</gene>
<accession>A0ABU1V4J4</accession>
<organism evidence="1 2">
    <name type="scientific">Hydrogenophaga laconesensis</name>
    <dbReference type="NCBI Taxonomy" id="1805971"/>
    <lineage>
        <taxon>Bacteria</taxon>
        <taxon>Pseudomonadati</taxon>
        <taxon>Pseudomonadota</taxon>
        <taxon>Betaproteobacteria</taxon>
        <taxon>Burkholderiales</taxon>
        <taxon>Comamonadaceae</taxon>
        <taxon>Hydrogenophaga</taxon>
    </lineage>
</organism>
<comment type="caution">
    <text evidence="1">The sequence shown here is derived from an EMBL/GenBank/DDBJ whole genome shotgun (WGS) entry which is preliminary data.</text>
</comment>
<evidence type="ECO:0000313" key="2">
    <source>
        <dbReference type="Proteomes" id="UP001265550"/>
    </source>
</evidence>
<keyword evidence="2" id="KW-1185">Reference proteome</keyword>